<dbReference type="InterPro" id="IPR001810">
    <property type="entry name" value="F-box_dom"/>
</dbReference>
<comment type="caution">
    <text evidence="2">The sequence shown here is derived from an EMBL/GenBank/DDBJ whole genome shotgun (WGS) entry which is preliminary data.</text>
</comment>
<accession>A0A8J4B6S0</accession>
<dbReference type="EMBL" id="BNCO01000020">
    <property type="protein sequence ID" value="GIL55241.1"/>
    <property type="molecule type" value="Genomic_DNA"/>
</dbReference>
<proteinExistence type="predicted"/>
<evidence type="ECO:0000259" key="1">
    <source>
        <dbReference type="PROSITE" id="PS50181"/>
    </source>
</evidence>
<dbReference type="PROSITE" id="PS50181">
    <property type="entry name" value="FBOX"/>
    <property type="match status" value="1"/>
</dbReference>
<dbReference type="InterPro" id="IPR036047">
    <property type="entry name" value="F-box-like_dom_sf"/>
</dbReference>
<protein>
    <recommendedName>
        <fullName evidence="1">F-box domain-containing protein</fullName>
    </recommendedName>
</protein>
<evidence type="ECO:0000313" key="2">
    <source>
        <dbReference type="EMBL" id="GIL55241.1"/>
    </source>
</evidence>
<organism evidence="2 3">
    <name type="scientific">Volvox africanus</name>
    <dbReference type="NCBI Taxonomy" id="51714"/>
    <lineage>
        <taxon>Eukaryota</taxon>
        <taxon>Viridiplantae</taxon>
        <taxon>Chlorophyta</taxon>
        <taxon>core chlorophytes</taxon>
        <taxon>Chlorophyceae</taxon>
        <taxon>CS clade</taxon>
        <taxon>Chlamydomonadales</taxon>
        <taxon>Volvocaceae</taxon>
        <taxon>Volvox</taxon>
    </lineage>
</organism>
<sequence>MVTLEARPSLRHFLWLPYELQLRVLEEVGGQDLCAMESSCRDLRRLIAENAYLYQRALFEDFSCAVTSGSSAPNWKAQYVDTYIRARLETLEKQQRVCEALKLRLDELDDLLGDADDVRDVLGAPELLASEPSLVLAIVGDMEQEVLQQRWDASENLIMAECKLVDAQAEVQALLTRVPRCWWPAALHAAAGSLPALV</sequence>
<feature type="domain" description="F-box" evidence="1">
    <location>
        <begin position="10"/>
        <end position="57"/>
    </location>
</feature>
<dbReference type="AlphaFoldDB" id="A0A8J4B6S0"/>
<name>A0A8J4B6S0_9CHLO</name>
<reference evidence="2" key="1">
    <citation type="journal article" date="2021" name="Proc. Natl. Acad. Sci. U.S.A.">
        <title>Three genomes in the algal genus Volvox reveal the fate of a haploid sex-determining region after a transition to homothallism.</title>
        <authorList>
            <person name="Yamamoto K."/>
            <person name="Hamaji T."/>
            <person name="Kawai-Toyooka H."/>
            <person name="Matsuzaki R."/>
            <person name="Takahashi F."/>
            <person name="Nishimura Y."/>
            <person name="Kawachi M."/>
            <person name="Noguchi H."/>
            <person name="Minakuchi Y."/>
            <person name="Umen J.G."/>
            <person name="Toyoda A."/>
            <person name="Nozaki H."/>
        </authorList>
    </citation>
    <scope>NUCLEOTIDE SEQUENCE</scope>
    <source>
        <strain evidence="2">NIES-3780</strain>
    </source>
</reference>
<evidence type="ECO:0000313" key="3">
    <source>
        <dbReference type="Proteomes" id="UP000747399"/>
    </source>
</evidence>
<dbReference type="Gene3D" id="1.20.1280.50">
    <property type="match status" value="1"/>
</dbReference>
<keyword evidence="3" id="KW-1185">Reference proteome</keyword>
<dbReference type="Proteomes" id="UP000747399">
    <property type="component" value="Unassembled WGS sequence"/>
</dbReference>
<dbReference type="SUPFAM" id="SSF81383">
    <property type="entry name" value="F-box domain"/>
    <property type="match status" value="1"/>
</dbReference>
<gene>
    <name evidence="2" type="ORF">Vafri_10761</name>
</gene>